<organism evidence="2 3">
    <name type="scientific">Bacillus cereus (strain ATCC 10987 / NRS 248)</name>
    <dbReference type="NCBI Taxonomy" id="222523"/>
    <lineage>
        <taxon>Bacteria</taxon>
        <taxon>Bacillati</taxon>
        <taxon>Bacillota</taxon>
        <taxon>Bacilli</taxon>
        <taxon>Bacillales</taxon>
        <taxon>Bacillaceae</taxon>
        <taxon>Bacillus</taxon>
        <taxon>Bacillus cereus group</taxon>
    </lineage>
</organism>
<dbReference type="HOGENOM" id="CLU_2476708_0_0_9"/>
<protein>
    <submittedName>
        <fullName evidence="2">Uncharacterized protein</fullName>
    </submittedName>
</protein>
<sequence>MLNTSITGLLPPLDCPSPISKINLFSSSVFTWEEIVDLLRPVISDSFALEMGEFFKISFNISFWFIFLTKVWSAICMIISPFVYSVN</sequence>
<accession>Q739D3</accession>
<reference evidence="2 3" key="1">
    <citation type="journal article" date="2004" name="Nucleic Acids Res.">
        <title>The genome sequence of Bacillus cereus ATCC 10987 reveals metabolic adaptations and a large plasmid related to Bacillus anthracis pXO1.</title>
        <authorList>
            <person name="Rasko D.A."/>
            <person name="Ravel J."/>
            <person name="Okstad O.A."/>
            <person name="Helgason E."/>
            <person name="Cer R.Z."/>
            <person name="Jiang L."/>
            <person name="Shores K.A."/>
            <person name="Fouts D.E."/>
            <person name="Tourasse N.J."/>
            <person name="Angiuoli S.V."/>
            <person name="Kolonay J."/>
            <person name="Nelson W.C."/>
            <person name="Kolsto A.-B."/>
            <person name="Fraser C.M."/>
            <person name="Read T.D."/>
        </authorList>
    </citation>
    <scope>NUCLEOTIDE SEQUENCE [LARGE SCALE GENOMIC DNA]</scope>
    <source>
        <strain evidence="3">ATCC 10987 / NRS 248</strain>
    </source>
</reference>
<dbReference type="AlphaFoldDB" id="Q739D3"/>
<keyword evidence="1" id="KW-0472">Membrane</keyword>
<feature type="transmembrane region" description="Helical" evidence="1">
    <location>
        <begin position="61"/>
        <end position="84"/>
    </location>
</feature>
<keyword evidence="1" id="KW-0812">Transmembrane</keyword>
<evidence type="ECO:0000256" key="1">
    <source>
        <dbReference type="SAM" id="Phobius"/>
    </source>
</evidence>
<dbReference type="KEGG" id="bca:BCE_2209"/>
<keyword evidence="1" id="KW-1133">Transmembrane helix</keyword>
<dbReference type="Proteomes" id="UP000002527">
    <property type="component" value="Chromosome"/>
</dbReference>
<evidence type="ECO:0000313" key="3">
    <source>
        <dbReference type="Proteomes" id="UP000002527"/>
    </source>
</evidence>
<gene>
    <name evidence="2" type="ordered locus">BCE_2209</name>
</gene>
<name>Q739D3_BACC1</name>
<proteinExistence type="predicted"/>
<evidence type="ECO:0000313" key="2">
    <source>
        <dbReference type="EMBL" id="AAS41129.1"/>
    </source>
</evidence>
<dbReference type="EMBL" id="AE017194">
    <property type="protein sequence ID" value="AAS41129.1"/>
    <property type="molecule type" value="Genomic_DNA"/>
</dbReference>